<evidence type="ECO:0000313" key="2">
    <source>
        <dbReference type="EMBL" id="KAK1417005.1"/>
    </source>
</evidence>
<dbReference type="InterPro" id="IPR029058">
    <property type="entry name" value="AB_hydrolase_fold"/>
</dbReference>
<name>A0AAD8K5X3_TARER</name>
<evidence type="ECO:0000259" key="1">
    <source>
        <dbReference type="Pfam" id="PF01738"/>
    </source>
</evidence>
<dbReference type="PANTHER" id="PTHR17630:SF97">
    <property type="entry name" value="ENDO-1,31,4-BETA-D-GLUCANASE-LIKE"/>
    <property type="match status" value="1"/>
</dbReference>
<dbReference type="Gene3D" id="3.40.50.1820">
    <property type="entry name" value="alpha/beta hydrolase"/>
    <property type="match status" value="1"/>
</dbReference>
<evidence type="ECO:0000313" key="3">
    <source>
        <dbReference type="Proteomes" id="UP001229421"/>
    </source>
</evidence>
<feature type="domain" description="Dienelactone hydrolase" evidence="1">
    <location>
        <begin position="153"/>
        <end position="356"/>
    </location>
</feature>
<dbReference type="PANTHER" id="PTHR17630">
    <property type="entry name" value="DIENELACTONE HYDROLASE"/>
    <property type="match status" value="1"/>
</dbReference>
<dbReference type="SUPFAM" id="SSF53474">
    <property type="entry name" value="alpha/beta-Hydrolases"/>
    <property type="match status" value="1"/>
</dbReference>
<organism evidence="2 3">
    <name type="scientific">Tagetes erecta</name>
    <name type="common">African marigold</name>
    <dbReference type="NCBI Taxonomy" id="13708"/>
    <lineage>
        <taxon>Eukaryota</taxon>
        <taxon>Viridiplantae</taxon>
        <taxon>Streptophyta</taxon>
        <taxon>Embryophyta</taxon>
        <taxon>Tracheophyta</taxon>
        <taxon>Spermatophyta</taxon>
        <taxon>Magnoliopsida</taxon>
        <taxon>eudicotyledons</taxon>
        <taxon>Gunneridae</taxon>
        <taxon>Pentapetalae</taxon>
        <taxon>asterids</taxon>
        <taxon>campanulids</taxon>
        <taxon>Asterales</taxon>
        <taxon>Asteraceae</taxon>
        <taxon>Asteroideae</taxon>
        <taxon>Heliantheae alliance</taxon>
        <taxon>Tageteae</taxon>
        <taxon>Tagetes</taxon>
    </lineage>
</organism>
<dbReference type="Proteomes" id="UP001229421">
    <property type="component" value="Unassembled WGS sequence"/>
</dbReference>
<accession>A0AAD8K5X3</accession>
<dbReference type="AlphaFoldDB" id="A0AAD8K5X3"/>
<reference evidence="2" key="1">
    <citation type="journal article" date="2023" name="bioRxiv">
        <title>Improved chromosome-level genome assembly for marigold (Tagetes erecta).</title>
        <authorList>
            <person name="Jiang F."/>
            <person name="Yuan L."/>
            <person name="Wang S."/>
            <person name="Wang H."/>
            <person name="Xu D."/>
            <person name="Wang A."/>
            <person name="Fan W."/>
        </authorList>
    </citation>
    <scope>NUCLEOTIDE SEQUENCE</scope>
    <source>
        <strain evidence="2">WSJ</strain>
        <tissue evidence="2">Leaf</tissue>
    </source>
</reference>
<gene>
    <name evidence="2" type="ORF">QVD17_26127</name>
</gene>
<keyword evidence="3" id="KW-1185">Reference proteome</keyword>
<comment type="caution">
    <text evidence="2">The sequence shown here is derived from an EMBL/GenBank/DDBJ whole genome shotgun (WGS) entry which is preliminary data.</text>
</comment>
<protein>
    <recommendedName>
        <fullName evidence="1">Dienelactone hydrolase domain-containing protein</fullName>
    </recommendedName>
</protein>
<dbReference type="EMBL" id="JAUHHV010000007">
    <property type="protein sequence ID" value="KAK1417005.1"/>
    <property type="molecule type" value="Genomic_DNA"/>
</dbReference>
<dbReference type="GO" id="GO:0016787">
    <property type="term" value="F:hydrolase activity"/>
    <property type="evidence" value="ECO:0007669"/>
    <property type="project" value="InterPro"/>
</dbReference>
<proteinExistence type="predicted"/>
<dbReference type="InterPro" id="IPR002925">
    <property type="entry name" value="Dienelactn_hydro"/>
</dbReference>
<sequence length="358" mass="39066">MLMYNNVNEAPIGQFYVYDFEAHENPQGPKCCQNSPLIAFGKEGEESGYGRAPKLSQSYFVGSCNDWLVYGLIVISDDLYGGYMLDALTAMGYVMCGSFWICKLLKGHKVHWAESLTTSRSSSSMSGPECCENPPVISSGAEAGELLQIASLNAYVSGNPGSKSAVIFVSDVFGYEAPKLRQLADKVASAGYYAVVPDFFHGDPLASFSDSENWLKKHSPVQAAEFAKPVIQALKEKGITKIGAAGFCWGAKVVVELAKNAEIQVAALLHPSRVTLDDIKGVKIPIGIFGAEIDQRSPPELIKEFEAALVANEVNHFVKIYPGAAHGWTCRYNDEDEAAVKRAREAHQDLVDWFQKSF</sequence>
<dbReference type="Pfam" id="PF01738">
    <property type="entry name" value="DLH"/>
    <property type="match status" value="1"/>
</dbReference>